<dbReference type="EMBL" id="AMGV01000001">
    <property type="protein sequence ID" value="KEF62494.1"/>
    <property type="molecule type" value="Genomic_DNA"/>
</dbReference>
<accession>A0A072PQV3</accession>
<dbReference type="HOGENOM" id="CLU_2038064_0_0_1"/>
<dbReference type="InterPro" id="IPR005079">
    <property type="entry name" value="Peptidase_C45_hydrolase"/>
</dbReference>
<sequence>MPRHVSGNLHVSTCDGFGMALEVTPDRVYKVYGKIDDNYVLHTNHFLHEGLSGRDNIKDRYPGGSSWFRLQQLEKGLRRHKDGKLNSNLIKTAFSDHLSYSAGPNCSFRDVQLDNENNHGL</sequence>
<dbReference type="OrthoDB" id="189997at2759"/>
<name>A0A072PQV3_9EURO</name>
<dbReference type="GeneID" id="25275418"/>
<dbReference type="Proteomes" id="UP000027920">
    <property type="component" value="Unassembled WGS sequence"/>
</dbReference>
<dbReference type="Gene3D" id="3.60.60.10">
    <property type="entry name" value="Penicillin V Acylase, Chain A"/>
    <property type="match status" value="1"/>
</dbReference>
<evidence type="ECO:0000313" key="2">
    <source>
        <dbReference type="EMBL" id="KEF62494.1"/>
    </source>
</evidence>
<evidence type="ECO:0000313" key="3">
    <source>
        <dbReference type="Proteomes" id="UP000027920"/>
    </source>
</evidence>
<dbReference type="Pfam" id="PF03417">
    <property type="entry name" value="AAT"/>
    <property type="match status" value="1"/>
</dbReference>
<gene>
    <name evidence="2" type="ORF">A1O9_00467</name>
</gene>
<keyword evidence="3" id="KW-1185">Reference proteome</keyword>
<reference evidence="2 3" key="1">
    <citation type="submission" date="2013-03" db="EMBL/GenBank/DDBJ databases">
        <title>The Genome Sequence of Exophiala aquamarina CBS 119918.</title>
        <authorList>
            <consortium name="The Broad Institute Genomics Platform"/>
            <person name="Cuomo C."/>
            <person name="de Hoog S."/>
            <person name="Gorbushina A."/>
            <person name="Walker B."/>
            <person name="Young S.K."/>
            <person name="Zeng Q."/>
            <person name="Gargeya S."/>
            <person name="Fitzgerald M."/>
            <person name="Haas B."/>
            <person name="Abouelleil A."/>
            <person name="Allen A.W."/>
            <person name="Alvarado L."/>
            <person name="Arachchi H.M."/>
            <person name="Berlin A.M."/>
            <person name="Chapman S.B."/>
            <person name="Gainer-Dewar J."/>
            <person name="Goldberg J."/>
            <person name="Griggs A."/>
            <person name="Gujja S."/>
            <person name="Hansen M."/>
            <person name="Howarth C."/>
            <person name="Imamovic A."/>
            <person name="Ireland A."/>
            <person name="Larimer J."/>
            <person name="McCowan C."/>
            <person name="Murphy C."/>
            <person name="Pearson M."/>
            <person name="Poon T.W."/>
            <person name="Priest M."/>
            <person name="Roberts A."/>
            <person name="Saif S."/>
            <person name="Shea T."/>
            <person name="Sisk P."/>
            <person name="Sykes S."/>
            <person name="Wortman J."/>
            <person name="Nusbaum C."/>
            <person name="Birren B."/>
        </authorList>
    </citation>
    <scope>NUCLEOTIDE SEQUENCE [LARGE SCALE GENOMIC DNA]</scope>
    <source>
        <strain evidence="2 3">CBS 119918</strain>
    </source>
</reference>
<comment type="caution">
    <text evidence="2">The sequence shown here is derived from an EMBL/GenBank/DDBJ whole genome shotgun (WGS) entry which is preliminary data.</text>
</comment>
<protein>
    <recommendedName>
        <fullName evidence="1">Peptidase C45 hydrolase domain-containing protein</fullName>
    </recommendedName>
</protein>
<dbReference type="AlphaFoldDB" id="A0A072PQV3"/>
<evidence type="ECO:0000259" key="1">
    <source>
        <dbReference type="Pfam" id="PF03417"/>
    </source>
</evidence>
<organism evidence="2 3">
    <name type="scientific">Exophiala aquamarina CBS 119918</name>
    <dbReference type="NCBI Taxonomy" id="1182545"/>
    <lineage>
        <taxon>Eukaryota</taxon>
        <taxon>Fungi</taxon>
        <taxon>Dikarya</taxon>
        <taxon>Ascomycota</taxon>
        <taxon>Pezizomycotina</taxon>
        <taxon>Eurotiomycetes</taxon>
        <taxon>Chaetothyriomycetidae</taxon>
        <taxon>Chaetothyriales</taxon>
        <taxon>Herpotrichiellaceae</taxon>
        <taxon>Exophiala</taxon>
    </lineage>
</organism>
<feature type="domain" description="Peptidase C45 hydrolase" evidence="1">
    <location>
        <begin position="18"/>
        <end position="91"/>
    </location>
</feature>
<dbReference type="RefSeq" id="XP_013265084.1">
    <property type="nucleotide sequence ID" value="XM_013409630.1"/>
</dbReference>
<proteinExistence type="predicted"/>
<dbReference type="VEuPathDB" id="FungiDB:A1O9_00467"/>